<keyword evidence="12" id="KW-1185">Reference proteome</keyword>
<feature type="domain" description="Carbohydrate kinase PfkB" evidence="10">
    <location>
        <begin position="9"/>
        <end position="316"/>
    </location>
</feature>
<accession>A0A8K0RMJ1</accession>
<comment type="caution">
    <text evidence="11">The sequence shown here is derived from an EMBL/GenBank/DDBJ whole genome shotgun (WGS) entry which is preliminary data.</text>
</comment>
<evidence type="ECO:0000256" key="7">
    <source>
        <dbReference type="ARBA" id="ARBA00022958"/>
    </source>
</evidence>
<feature type="binding site" evidence="9">
    <location>
        <position position="270"/>
    </location>
    <ligand>
        <name>substrate</name>
    </ligand>
</feature>
<comment type="cofactor">
    <cofactor evidence="9">
        <name>Mg(2+)</name>
        <dbReference type="ChEBI" id="CHEBI:18420"/>
    </cofactor>
    <text evidence="9">Requires a divalent cation, most likely magnesium in vivo, as an electrophilic catalyst to aid phosphoryl group transfer. It is the chelate of the metal and the nucleotide that is the actual substrate.</text>
</comment>
<evidence type="ECO:0000256" key="2">
    <source>
        <dbReference type="ARBA" id="ARBA00022723"/>
    </source>
</evidence>
<evidence type="ECO:0000259" key="10">
    <source>
        <dbReference type="Pfam" id="PF00294"/>
    </source>
</evidence>
<dbReference type="OrthoDB" id="415590at2759"/>
<dbReference type="InterPro" id="IPR002139">
    <property type="entry name" value="Ribo/fructo_kinase"/>
</dbReference>
<feature type="binding site" evidence="9">
    <location>
        <begin position="269"/>
        <end position="270"/>
    </location>
    <ligand>
        <name>ATP</name>
        <dbReference type="ChEBI" id="CHEBI:30616"/>
    </ligand>
</feature>
<keyword evidence="3 9" id="KW-0547">Nucleotide-binding</keyword>
<feature type="binding site" evidence="9">
    <location>
        <position position="154"/>
    </location>
    <ligand>
        <name>substrate</name>
    </ligand>
</feature>
<dbReference type="PRINTS" id="PR00990">
    <property type="entry name" value="RIBOKINASE"/>
</dbReference>
<dbReference type="GO" id="GO:0005524">
    <property type="term" value="F:ATP binding"/>
    <property type="evidence" value="ECO:0007669"/>
    <property type="project" value="UniProtKB-UniRule"/>
</dbReference>
<feature type="binding site" evidence="9">
    <location>
        <begin position="45"/>
        <end position="49"/>
    </location>
    <ligand>
        <name>substrate</name>
    </ligand>
</feature>
<feature type="binding site" evidence="9">
    <location>
        <begin position="17"/>
        <end position="19"/>
    </location>
    <ligand>
        <name>substrate</name>
    </ligand>
</feature>
<comment type="pathway">
    <text evidence="9">Carbohydrate metabolism; D-ribose degradation; D-ribose 5-phosphate from beta-D-ribopyranose: step 2/2.</text>
</comment>
<gene>
    <name evidence="11" type="ORF">BKA59DRAFT_241123</name>
</gene>
<evidence type="ECO:0000313" key="11">
    <source>
        <dbReference type="EMBL" id="KAH7238286.1"/>
    </source>
</evidence>
<evidence type="ECO:0000256" key="9">
    <source>
        <dbReference type="HAMAP-Rule" id="MF_03215"/>
    </source>
</evidence>
<evidence type="ECO:0000256" key="1">
    <source>
        <dbReference type="ARBA" id="ARBA00022679"/>
    </source>
</evidence>
<feature type="binding site" evidence="9">
    <location>
        <position position="309"/>
    </location>
    <ligand>
        <name>K(+)</name>
        <dbReference type="ChEBI" id="CHEBI:29103"/>
    </ligand>
</feature>
<organism evidence="11 12">
    <name type="scientific">Fusarium tricinctum</name>
    <dbReference type="NCBI Taxonomy" id="61284"/>
    <lineage>
        <taxon>Eukaryota</taxon>
        <taxon>Fungi</taxon>
        <taxon>Dikarya</taxon>
        <taxon>Ascomycota</taxon>
        <taxon>Pezizomycotina</taxon>
        <taxon>Sordariomycetes</taxon>
        <taxon>Hypocreomycetidae</taxon>
        <taxon>Hypocreales</taxon>
        <taxon>Nectriaceae</taxon>
        <taxon>Fusarium</taxon>
        <taxon>Fusarium tricinctum species complex</taxon>
    </lineage>
</organism>
<reference evidence="11" key="1">
    <citation type="journal article" date="2021" name="Nat. Commun.">
        <title>Genetic determinants of endophytism in the Arabidopsis root mycobiome.</title>
        <authorList>
            <person name="Mesny F."/>
            <person name="Miyauchi S."/>
            <person name="Thiergart T."/>
            <person name="Pickel B."/>
            <person name="Atanasova L."/>
            <person name="Karlsson M."/>
            <person name="Huettel B."/>
            <person name="Barry K.W."/>
            <person name="Haridas S."/>
            <person name="Chen C."/>
            <person name="Bauer D."/>
            <person name="Andreopoulos W."/>
            <person name="Pangilinan J."/>
            <person name="LaButti K."/>
            <person name="Riley R."/>
            <person name="Lipzen A."/>
            <person name="Clum A."/>
            <person name="Drula E."/>
            <person name="Henrissat B."/>
            <person name="Kohler A."/>
            <person name="Grigoriev I.V."/>
            <person name="Martin F.M."/>
            <person name="Hacquard S."/>
        </authorList>
    </citation>
    <scope>NUCLEOTIDE SEQUENCE</scope>
    <source>
        <strain evidence="11">MPI-SDFR-AT-0068</strain>
    </source>
</reference>
<dbReference type="UniPathway" id="UPA00916">
    <property type="reaction ID" value="UER00889"/>
</dbReference>
<dbReference type="PANTHER" id="PTHR10584:SF166">
    <property type="entry name" value="RIBOKINASE"/>
    <property type="match status" value="1"/>
</dbReference>
<feature type="binding site" evidence="9">
    <location>
        <position position="298"/>
    </location>
    <ligand>
        <name>ATP</name>
        <dbReference type="ChEBI" id="CHEBI:30616"/>
    </ligand>
</feature>
<dbReference type="EMBL" id="JAGPXF010000006">
    <property type="protein sequence ID" value="KAH7238286.1"/>
    <property type="molecule type" value="Genomic_DNA"/>
</dbReference>
<comment type="subunit">
    <text evidence="9">Homodimer.</text>
</comment>
<comment type="subcellular location">
    <subcellularLocation>
        <location evidence="9">Cytoplasm</location>
    </subcellularLocation>
    <subcellularLocation>
        <location evidence="9">Nucleus</location>
    </subcellularLocation>
</comment>
<dbReference type="InterPro" id="IPR011611">
    <property type="entry name" value="PfkB_dom"/>
</dbReference>
<dbReference type="Gene3D" id="3.40.1190.20">
    <property type="match status" value="1"/>
</dbReference>
<evidence type="ECO:0000256" key="6">
    <source>
        <dbReference type="ARBA" id="ARBA00022842"/>
    </source>
</evidence>
<dbReference type="GO" id="GO:0005634">
    <property type="term" value="C:nucleus"/>
    <property type="evidence" value="ECO:0007669"/>
    <property type="project" value="UniProtKB-SubCell"/>
</dbReference>
<feature type="binding site" evidence="9">
    <location>
        <position position="313"/>
    </location>
    <ligand>
        <name>K(+)</name>
        <dbReference type="ChEBI" id="CHEBI:29103"/>
    </ligand>
</feature>
<dbReference type="EC" id="2.7.1.15" evidence="9"/>
<sequence>MASHASSPHITVLGSLNMDLVSYVPHHPLPGETLTSNHFNTSPGGKGANQAVACGKLSRVSDLSSPSATISMVGAVGADPYGTLLLDSLRSFGVAVDAVAVREDRKSGLAIIIVDEPTGQNRIIVSPEANHSLQPAEFETLPGPRPDLLIMQLEIPFETVMQALKAAKKDGVPVLLNPAPAQPLPVDAYDGLAHLVVNETEAAILADCAESELDDINGLNRVGRVFIDRGVCNVIITLGGRGVYFVNNRGQSALLPATKTTVVDTTAAGDTFVGSYALAAVAARDGQFDIEAAVTAANRAAALTVARKGAQISIPWKDEL</sequence>
<keyword evidence="8 9" id="KW-0119">Carbohydrate metabolism</keyword>
<keyword evidence="7 9" id="KW-0630">Potassium</keyword>
<evidence type="ECO:0000256" key="3">
    <source>
        <dbReference type="ARBA" id="ARBA00022741"/>
    </source>
</evidence>
<keyword evidence="2 9" id="KW-0479">Metal-binding</keyword>
<dbReference type="Pfam" id="PF00294">
    <property type="entry name" value="PfkB"/>
    <property type="match status" value="1"/>
</dbReference>
<dbReference type="Proteomes" id="UP000813427">
    <property type="component" value="Unassembled WGS sequence"/>
</dbReference>
<dbReference type="GO" id="GO:0019303">
    <property type="term" value="P:D-ribose catabolic process"/>
    <property type="evidence" value="ECO:0007669"/>
    <property type="project" value="UniProtKB-UniRule"/>
</dbReference>
<proteinExistence type="inferred from homology"/>
<keyword evidence="4 9" id="KW-0418">Kinase</keyword>
<feature type="binding site" evidence="9">
    <location>
        <position position="264"/>
    </location>
    <ligand>
        <name>K(+)</name>
        <dbReference type="ChEBI" id="CHEBI:29103"/>
    </ligand>
</feature>
<feature type="binding site" evidence="9">
    <location>
        <position position="198"/>
    </location>
    <ligand>
        <name>ATP</name>
        <dbReference type="ChEBI" id="CHEBI:30616"/>
    </ligand>
</feature>
<dbReference type="InterPro" id="IPR029056">
    <property type="entry name" value="Ribokinase-like"/>
</dbReference>
<evidence type="ECO:0000313" key="12">
    <source>
        <dbReference type="Proteomes" id="UP000813427"/>
    </source>
</evidence>
<protein>
    <recommendedName>
        <fullName evidence="9">Ribokinase</fullName>
        <shortName evidence="9">RK</shortName>
        <ecNumber evidence="9">2.7.1.15</ecNumber>
    </recommendedName>
</protein>
<feature type="binding site" evidence="9">
    <location>
        <position position="307"/>
    </location>
    <ligand>
        <name>K(+)</name>
        <dbReference type="ChEBI" id="CHEBI:29103"/>
    </ligand>
</feature>
<keyword evidence="9" id="KW-0963">Cytoplasm</keyword>
<evidence type="ECO:0000256" key="4">
    <source>
        <dbReference type="ARBA" id="ARBA00022777"/>
    </source>
</evidence>
<keyword evidence="5 9" id="KW-0067">ATP-binding</keyword>
<comment type="function">
    <text evidence="9">Catalyzes the phosphorylation of ribose at O-5 in a reaction requiring ATP and magnesium. The resulting D-ribose-5-phosphate can then be used either for sythesis of nucleotides, histidine, and tryptophan, or as a component of the pentose phosphate pathway.</text>
</comment>
<dbReference type="InterPro" id="IPR011877">
    <property type="entry name" value="Ribokinase"/>
</dbReference>
<feature type="active site" description="Proton acceptor" evidence="9">
    <location>
        <position position="270"/>
    </location>
</feature>
<dbReference type="PANTHER" id="PTHR10584">
    <property type="entry name" value="SUGAR KINASE"/>
    <property type="match status" value="1"/>
</dbReference>
<dbReference type="GO" id="GO:0005737">
    <property type="term" value="C:cytoplasm"/>
    <property type="evidence" value="ECO:0007669"/>
    <property type="project" value="UniProtKB-SubCell"/>
</dbReference>
<feature type="binding site" evidence="9">
    <location>
        <position position="266"/>
    </location>
    <ligand>
        <name>K(+)</name>
        <dbReference type="ChEBI" id="CHEBI:29103"/>
    </ligand>
</feature>
<comment type="similarity">
    <text evidence="9">Belongs to the carbohydrate kinase PfkB family. Ribokinase subfamily.</text>
</comment>
<dbReference type="HAMAP" id="MF_01987">
    <property type="entry name" value="Ribokinase"/>
    <property type="match status" value="1"/>
</dbReference>
<feature type="binding site" evidence="9">
    <location>
        <begin position="237"/>
        <end position="242"/>
    </location>
    <ligand>
        <name>ATP</name>
        <dbReference type="ChEBI" id="CHEBI:30616"/>
    </ligand>
</feature>
<dbReference type="GO" id="GO:0004747">
    <property type="term" value="F:ribokinase activity"/>
    <property type="evidence" value="ECO:0007669"/>
    <property type="project" value="UniProtKB-UniRule"/>
</dbReference>
<evidence type="ECO:0000256" key="5">
    <source>
        <dbReference type="ARBA" id="ARBA00022840"/>
    </source>
</evidence>
<evidence type="ECO:0000256" key="8">
    <source>
        <dbReference type="ARBA" id="ARBA00023277"/>
    </source>
</evidence>
<comment type="activity regulation">
    <text evidence="9">Activated by a monovalent cation that binds near, but not in, the active site. The most likely occupant of the site in vivo is potassium. Ion binding induces a conformational change that may alter substrate affinity.</text>
</comment>
<keyword evidence="1 9" id="KW-0808">Transferase</keyword>
<dbReference type="GO" id="GO:0046872">
    <property type="term" value="F:metal ion binding"/>
    <property type="evidence" value="ECO:0007669"/>
    <property type="project" value="UniProtKB-KW"/>
</dbReference>
<name>A0A8K0RMJ1_9HYPO</name>
<keyword evidence="9" id="KW-0539">Nucleus</keyword>
<dbReference type="CDD" id="cd01174">
    <property type="entry name" value="ribokinase"/>
    <property type="match status" value="1"/>
</dbReference>
<keyword evidence="6 9" id="KW-0460">Magnesium</keyword>
<comment type="catalytic activity">
    <reaction evidence="9">
        <text>D-ribose + ATP = D-ribose 5-phosphate + ADP + H(+)</text>
        <dbReference type="Rhea" id="RHEA:13697"/>
        <dbReference type="ChEBI" id="CHEBI:15378"/>
        <dbReference type="ChEBI" id="CHEBI:30616"/>
        <dbReference type="ChEBI" id="CHEBI:47013"/>
        <dbReference type="ChEBI" id="CHEBI:78346"/>
        <dbReference type="ChEBI" id="CHEBI:456216"/>
        <dbReference type="EC" id="2.7.1.15"/>
    </reaction>
</comment>
<feature type="binding site" evidence="9">
    <location>
        <position position="304"/>
    </location>
    <ligand>
        <name>K(+)</name>
        <dbReference type="ChEBI" id="CHEBI:29103"/>
    </ligand>
</feature>
<dbReference type="SUPFAM" id="SSF53613">
    <property type="entry name" value="Ribokinase-like"/>
    <property type="match status" value="1"/>
</dbReference>
<dbReference type="AlphaFoldDB" id="A0A8K0RMJ1"/>
<comment type="caution">
    <text evidence="9">Lacks conserved residue(s) required for the propagation of feature annotation.</text>
</comment>